<dbReference type="EMBL" id="LUCH01010239">
    <property type="protein sequence ID" value="KAF5395821.1"/>
    <property type="molecule type" value="Genomic_DNA"/>
</dbReference>
<name>A0A8J4T0Y7_9TREM</name>
<comment type="caution">
    <text evidence="1">The sequence shown here is derived from an EMBL/GenBank/DDBJ whole genome shotgun (WGS) entry which is preliminary data.</text>
</comment>
<dbReference type="Proteomes" id="UP000748531">
    <property type="component" value="Unassembled WGS sequence"/>
</dbReference>
<sequence length="62" mass="6985">MIFQKVSIDCAVRGNKLKLPRSLFIHLVLRSRMAFVSLTPAPDPKQVYTCIAKPVELGLLFL</sequence>
<accession>A0A8J4T0Y7</accession>
<evidence type="ECO:0000313" key="2">
    <source>
        <dbReference type="Proteomes" id="UP000748531"/>
    </source>
</evidence>
<keyword evidence="2" id="KW-1185">Reference proteome</keyword>
<protein>
    <submittedName>
        <fullName evidence="1">Uncharacterized protein</fullName>
    </submittedName>
</protein>
<reference evidence="1" key="1">
    <citation type="submission" date="2019-05" db="EMBL/GenBank/DDBJ databases">
        <title>Annotation for the trematode Paragonimus heterotremus.</title>
        <authorList>
            <person name="Choi Y.-J."/>
        </authorList>
    </citation>
    <scope>NUCLEOTIDE SEQUENCE</scope>
    <source>
        <strain evidence="1">LC</strain>
    </source>
</reference>
<organism evidence="1 2">
    <name type="scientific">Paragonimus heterotremus</name>
    <dbReference type="NCBI Taxonomy" id="100268"/>
    <lineage>
        <taxon>Eukaryota</taxon>
        <taxon>Metazoa</taxon>
        <taxon>Spiralia</taxon>
        <taxon>Lophotrochozoa</taxon>
        <taxon>Platyhelminthes</taxon>
        <taxon>Trematoda</taxon>
        <taxon>Digenea</taxon>
        <taxon>Plagiorchiida</taxon>
        <taxon>Troglotremata</taxon>
        <taxon>Troglotrematidae</taxon>
        <taxon>Paragonimus</taxon>
    </lineage>
</organism>
<evidence type="ECO:0000313" key="1">
    <source>
        <dbReference type="EMBL" id="KAF5395821.1"/>
    </source>
</evidence>
<proteinExistence type="predicted"/>
<dbReference type="AlphaFoldDB" id="A0A8J4T0Y7"/>
<gene>
    <name evidence="1" type="ORF">PHET_11419</name>
</gene>